<gene>
    <name evidence="2" type="ORF">P7H43_05130</name>
</gene>
<name>A0AAW8U1J9_9ENTE</name>
<accession>A0AAW8U1J9</accession>
<sequence>METIMHQDRSCKTALTKSEFDPQNPVSYYYIPELLTGSEAVTVDYGKSEFEQDKMTFRFGLVGLVVGVLLFGLLCLALPSISPAFANSPLVLFASVAVAWYVGEKMSHTLCVHYYRHQAN</sequence>
<keyword evidence="1" id="KW-0812">Transmembrane</keyword>
<proteinExistence type="predicted"/>
<evidence type="ECO:0000313" key="2">
    <source>
        <dbReference type="EMBL" id="MDT2809858.1"/>
    </source>
</evidence>
<dbReference type="EMBL" id="JARQBJ010000002">
    <property type="protein sequence ID" value="MDT2809858.1"/>
    <property type="molecule type" value="Genomic_DNA"/>
</dbReference>
<protein>
    <recommendedName>
        <fullName evidence="4">PrgI family protein</fullName>
    </recommendedName>
</protein>
<keyword evidence="1" id="KW-1133">Transmembrane helix</keyword>
<reference evidence="2" key="1">
    <citation type="submission" date="2023-03" db="EMBL/GenBank/DDBJ databases">
        <authorList>
            <person name="Shen W."/>
            <person name="Cai J."/>
        </authorList>
    </citation>
    <scope>NUCLEOTIDE SEQUENCE</scope>
    <source>
        <strain evidence="2">B226-2</strain>
    </source>
</reference>
<dbReference type="RefSeq" id="WP_161998513.1">
    <property type="nucleotide sequence ID" value="NZ_CAJJLU010000003.1"/>
</dbReference>
<organism evidence="2 3">
    <name type="scientific">Enterococcus asini</name>
    <dbReference type="NCBI Taxonomy" id="57732"/>
    <lineage>
        <taxon>Bacteria</taxon>
        <taxon>Bacillati</taxon>
        <taxon>Bacillota</taxon>
        <taxon>Bacilli</taxon>
        <taxon>Lactobacillales</taxon>
        <taxon>Enterococcaceae</taxon>
        <taxon>Enterococcus</taxon>
    </lineage>
</organism>
<feature type="transmembrane region" description="Helical" evidence="1">
    <location>
        <begin position="85"/>
        <end position="103"/>
    </location>
</feature>
<dbReference type="Proteomes" id="UP001256711">
    <property type="component" value="Unassembled WGS sequence"/>
</dbReference>
<dbReference type="AlphaFoldDB" id="A0AAW8U1J9"/>
<keyword evidence="1" id="KW-0472">Membrane</keyword>
<evidence type="ECO:0008006" key="4">
    <source>
        <dbReference type="Google" id="ProtNLM"/>
    </source>
</evidence>
<evidence type="ECO:0000313" key="3">
    <source>
        <dbReference type="Proteomes" id="UP001256711"/>
    </source>
</evidence>
<evidence type="ECO:0000256" key="1">
    <source>
        <dbReference type="SAM" id="Phobius"/>
    </source>
</evidence>
<feature type="transmembrane region" description="Helical" evidence="1">
    <location>
        <begin position="57"/>
        <end position="79"/>
    </location>
</feature>
<comment type="caution">
    <text evidence="2">The sequence shown here is derived from an EMBL/GenBank/DDBJ whole genome shotgun (WGS) entry which is preliminary data.</text>
</comment>